<accession>A0A1Y5EEF4</accession>
<proteinExistence type="predicted"/>
<gene>
    <name evidence="2" type="ORF">A9Q75_09135</name>
</gene>
<reference evidence="3" key="1">
    <citation type="journal article" date="2017" name="Proc. Natl. Acad. Sci. U.S.A.">
        <title>Simulation of Deepwater Horizon oil plume reveals substrate specialization within a complex community of hydrocarbon degraders.</title>
        <authorList>
            <person name="Hu P."/>
            <person name="Dubinsky E.A."/>
            <person name="Probst A.J."/>
            <person name="Wang J."/>
            <person name="Sieber C.M.K."/>
            <person name="Tom L.M."/>
            <person name="Gardinali P."/>
            <person name="Banfield J.F."/>
            <person name="Atlas R.M."/>
            <person name="Andersen G.L."/>
        </authorList>
    </citation>
    <scope>NUCLEOTIDE SEQUENCE [LARGE SCALE GENOMIC DNA]</scope>
</reference>
<dbReference type="EMBL" id="MAAF01000056">
    <property type="protein sequence ID" value="OUR80829.1"/>
    <property type="molecule type" value="Genomic_DNA"/>
</dbReference>
<comment type="caution">
    <text evidence="2">The sequence shown here is derived from an EMBL/GenBank/DDBJ whole genome shotgun (WGS) entry which is preliminary data.</text>
</comment>
<dbReference type="Proteomes" id="UP000243053">
    <property type="component" value="Unassembled WGS sequence"/>
</dbReference>
<evidence type="ECO:0000259" key="1">
    <source>
        <dbReference type="Pfam" id="PF13590"/>
    </source>
</evidence>
<organism evidence="2 3">
    <name type="scientific">Colwellia psychrerythraea</name>
    <name type="common">Vibrio psychroerythus</name>
    <dbReference type="NCBI Taxonomy" id="28229"/>
    <lineage>
        <taxon>Bacteria</taxon>
        <taxon>Pseudomonadati</taxon>
        <taxon>Pseudomonadota</taxon>
        <taxon>Gammaproteobacteria</taxon>
        <taxon>Alteromonadales</taxon>
        <taxon>Colwelliaceae</taxon>
        <taxon>Colwellia</taxon>
    </lineage>
</organism>
<name>A0A1Y5EEF4_COLPS</name>
<dbReference type="PROSITE" id="PS51257">
    <property type="entry name" value="PROKAR_LIPOPROTEIN"/>
    <property type="match status" value="1"/>
</dbReference>
<sequence>MKILIAILFTLLLTACSSEPTTKFDYNEKTNFSLLKSYQFVAQITPDLDANPVMDNRIKQAIESALMRQLFTHQTELADLQIEFHFSQQEKANNSSFSIGLGGAKIGGSGAASVGVSTSIPIDSDATIITKIFIDISHNDEAIWHGTDVFEGKGDMSFQEKELAITETVNRLLSNFPPKKVLE</sequence>
<evidence type="ECO:0000313" key="2">
    <source>
        <dbReference type="EMBL" id="OUR80829.1"/>
    </source>
</evidence>
<protein>
    <recommendedName>
        <fullName evidence="1">DUF4136 domain-containing protein</fullName>
    </recommendedName>
</protein>
<dbReference type="AlphaFoldDB" id="A0A1Y5EEF4"/>
<dbReference type="Gene3D" id="3.30.160.670">
    <property type="match status" value="1"/>
</dbReference>
<dbReference type="InterPro" id="IPR025411">
    <property type="entry name" value="DUF4136"/>
</dbReference>
<feature type="domain" description="DUF4136" evidence="1">
    <location>
        <begin position="24"/>
        <end position="178"/>
    </location>
</feature>
<dbReference type="Pfam" id="PF13590">
    <property type="entry name" value="DUF4136"/>
    <property type="match status" value="1"/>
</dbReference>
<evidence type="ECO:0000313" key="3">
    <source>
        <dbReference type="Proteomes" id="UP000243053"/>
    </source>
</evidence>